<dbReference type="PROSITE" id="PS50076">
    <property type="entry name" value="DNAJ_2"/>
    <property type="match status" value="1"/>
</dbReference>
<dbReference type="CDD" id="cd06257">
    <property type="entry name" value="DnaJ"/>
    <property type="match status" value="1"/>
</dbReference>
<dbReference type="SUPFAM" id="SSF46565">
    <property type="entry name" value="Chaperone J-domain"/>
    <property type="match status" value="1"/>
</dbReference>
<dbReference type="InterPro" id="IPR001623">
    <property type="entry name" value="DnaJ_domain"/>
</dbReference>
<proteinExistence type="predicted"/>
<reference evidence="3" key="1">
    <citation type="submission" date="2022-11" db="UniProtKB">
        <authorList>
            <consortium name="WormBaseParasite"/>
        </authorList>
    </citation>
    <scope>IDENTIFICATION</scope>
</reference>
<evidence type="ECO:0000313" key="2">
    <source>
        <dbReference type="Proteomes" id="UP000887566"/>
    </source>
</evidence>
<evidence type="ECO:0000313" key="3">
    <source>
        <dbReference type="WBParaSite" id="PSAMB.scaffold1112size35779.g11022.t1"/>
    </source>
</evidence>
<accession>A0A914UMB6</accession>
<keyword evidence="2" id="KW-1185">Reference proteome</keyword>
<dbReference type="Gene3D" id="1.10.287.110">
    <property type="entry name" value="DnaJ domain"/>
    <property type="match status" value="1"/>
</dbReference>
<sequence length="233" mass="25218">MVEIYEHLKLQETNSGYLLDIDILTVGGSIGFAHAWVHVTPETQRKILKILPHIMNPFAVTNASITVPEVNSIGHEIAKAIAAGYLIYEAMKNIYRWWNGKISGKRVAKNIADPCATVAAAIGGSIVGATMGSCFGSFGTVVSTVIGGLVGSAGGGLLINMLSQELFDTPNDEALENAYNILNVNRRSTDDEINNAFYSLSVKYHPDKGGSYQDFVKLQTCMEIIKVARGEKH</sequence>
<dbReference type="WBParaSite" id="PSAMB.scaffold1112size35779.g11022.t1">
    <property type="protein sequence ID" value="PSAMB.scaffold1112size35779.g11022.t1"/>
    <property type="gene ID" value="PSAMB.scaffold1112size35779.g11022"/>
</dbReference>
<dbReference type="Pfam" id="PF00226">
    <property type="entry name" value="DnaJ"/>
    <property type="match status" value="1"/>
</dbReference>
<dbReference type="AlphaFoldDB" id="A0A914UMB6"/>
<dbReference type="InterPro" id="IPR036869">
    <property type="entry name" value="J_dom_sf"/>
</dbReference>
<dbReference type="SMART" id="SM00271">
    <property type="entry name" value="DnaJ"/>
    <property type="match status" value="1"/>
</dbReference>
<protein>
    <submittedName>
        <fullName evidence="3">J domain-containing protein</fullName>
    </submittedName>
</protein>
<name>A0A914UMB6_9BILA</name>
<dbReference type="Proteomes" id="UP000887566">
    <property type="component" value="Unplaced"/>
</dbReference>
<feature type="domain" description="J" evidence="1">
    <location>
        <begin position="177"/>
        <end position="233"/>
    </location>
</feature>
<organism evidence="2 3">
    <name type="scientific">Plectus sambesii</name>
    <dbReference type="NCBI Taxonomy" id="2011161"/>
    <lineage>
        <taxon>Eukaryota</taxon>
        <taxon>Metazoa</taxon>
        <taxon>Ecdysozoa</taxon>
        <taxon>Nematoda</taxon>
        <taxon>Chromadorea</taxon>
        <taxon>Plectida</taxon>
        <taxon>Plectina</taxon>
        <taxon>Plectoidea</taxon>
        <taxon>Plectidae</taxon>
        <taxon>Plectus</taxon>
    </lineage>
</organism>
<evidence type="ECO:0000259" key="1">
    <source>
        <dbReference type="PROSITE" id="PS50076"/>
    </source>
</evidence>